<dbReference type="GeneID" id="42308923"/>
<evidence type="ECO:0000313" key="3">
    <source>
        <dbReference type="Proteomes" id="UP000182836"/>
    </source>
</evidence>
<protein>
    <submittedName>
        <fullName evidence="2">Uncharacterized membrane protein, DUF485 family</fullName>
    </submittedName>
</protein>
<keyword evidence="1" id="KW-0812">Transmembrane</keyword>
<feature type="transmembrane region" description="Helical" evidence="1">
    <location>
        <begin position="73"/>
        <end position="95"/>
    </location>
</feature>
<dbReference type="EMBL" id="FNED01000014">
    <property type="protein sequence ID" value="SDJ24962.1"/>
    <property type="molecule type" value="Genomic_DNA"/>
</dbReference>
<dbReference type="PANTHER" id="PTHR38441">
    <property type="entry name" value="INTEGRAL MEMBRANE PROTEIN-RELATED"/>
    <property type="match status" value="1"/>
</dbReference>
<dbReference type="InterPro" id="IPR007436">
    <property type="entry name" value="DUF485"/>
</dbReference>
<name>A0A1G8S6Z6_ANEMI</name>
<accession>A0A1G8S6Z6</accession>
<dbReference type="Pfam" id="PF04341">
    <property type="entry name" value="DUF485"/>
    <property type="match status" value="1"/>
</dbReference>
<dbReference type="Proteomes" id="UP000182836">
    <property type="component" value="Unassembled WGS sequence"/>
</dbReference>
<proteinExistence type="predicted"/>
<feature type="transmembrane region" description="Helical" evidence="1">
    <location>
        <begin position="40"/>
        <end position="61"/>
    </location>
</feature>
<keyword evidence="1" id="KW-0472">Membrane</keyword>
<organism evidence="2 3">
    <name type="scientific">Aneurinibacillus migulanus</name>
    <name type="common">Bacillus migulanus</name>
    <dbReference type="NCBI Taxonomy" id="47500"/>
    <lineage>
        <taxon>Bacteria</taxon>
        <taxon>Bacillati</taxon>
        <taxon>Bacillota</taxon>
        <taxon>Bacilli</taxon>
        <taxon>Bacillales</taxon>
        <taxon>Paenibacillaceae</taxon>
        <taxon>Aneurinibacillus group</taxon>
        <taxon>Aneurinibacillus</taxon>
    </lineage>
</organism>
<dbReference type="RefSeq" id="WP_235356585.1">
    <property type="nucleotide sequence ID" value="NZ_BJOA01000064.1"/>
</dbReference>
<sequence length="118" mass="13917">MEIMKNEKYDKPLKKKQGSLYTTLIQTGDFQELIQKKKEFIIPMSIFFFVFYFTLPILAAYTDILTKQAMGHITWAWVYALMQFVLVWVCGYVYVKKSEKFDISAKEILSAYEGELDK</sequence>
<dbReference type="PANTHER" id="PTHR38441:SF1">
    <property type="entry name" value="MEMBRANE PROTEIN"/>
    <property type="match status" value="1"/>
</dbReference>
<dbReference type="AlphaFoldDB" id="A0A1G8S6Z6"/>
<gene>
    <name evidence="2" type="ORF">SAMN04487909_11477</name>
</gene>
<reference evidence="2 3" key="1">
    <citation type="submission" date="2016-10" db="EMBL/GenBank/DDBJ databases">
        <authorList>
            <person name="de Groot N.N."/>
        </authorList>
    </citation>
    <scope>NUCLEOTIDE SEQUENCE [LARGE SCALE GENOMIC DNA]</scope>
    <source>
        <strain evidence="2 3">DSM 2895</strain>
    </source>
</reference>
<evidence type="ECO:0000313" key="2">
    <source>
        <dbReference type="EMBL" id="SDJ24962.1"/>
    </source>
</evidence>
<evidence type="ECO:0000256" key="1">
    <source>
        <dbReference type="SAM" id="Phobius"/>
    </source>
</evidence>
<keyword evidence="1" id="KW-1133">Transmembrane helix</keyword>